<dbReference type="PANTHER" id="PTHR18966">
    <property type="entry name" value="IONOTROPIC GLUTAMATE RECEPTOR"/>
    <property type="match status" value="1"/>
</dbReference>
<dbReference type="SUPFAM" id="SSF53850">
    <property type="entry name" value="Periplasmic binding protein-like II"/>
    <property type="match status" value="1"/>
</dbReference>
<dbReference type="InterPro" id="IPR001320">
    <property type="entry name" value="Iontro_rcpt_C"/>
</dbReference>
<sequence length="453" mass="51886">MDNNGNWNGLMGALASGSADIALAPMSVLAEREIYVDFTVPYYELVGMMLLMKKKIEGHSLFKFMEVFEWQVWLCIVAAFVITSLLLCLFDRFSPYSYSNNKERYKDNLEKRVFSLKESLWFCMTSLTPQGGGEAPKNISGRILAATWWIFCFIIIASYTANLTSFLTATILEQRISSLEDLTKQYKIEYAPMKGSTTETYFRRMAEIEKQYHIIWKDMSLNESMTPRERARLAIMDYPVSDKFTNMWRYMQESGLPEDIDDAINRVITSVDGFAFIGEATEIRYAELTSCNLQSIGSEFLQKPYAIAVQTGHPLKNNISRAIMLLLNERRLVALKEKWWNDNPKKETCPEVMKESDGISIKNIGGVFIVISFGIVLSSLMLTIGCFYYRRATPVSKDVMTRKEDIPRIKENQSPPISRDERDETPEKSRQGSTRHHSCHVLPSRDGPRSLPP</sequence>
<keyword evidence="15" id="KW-1015">Disulfide bond</keyword>
<evidence type="ECO:0000256" key="14">
    <source>
        <dbReference type="PIRSR" id="PIRSR601508-2"/>
    </source>
</evidence>
<evidence type="ECO:0000256" key="17">
    <source>
        <dbReference type="SAM" id="Phobius"/>
    </source>
</evidence>
<evidence type="ECO:0000256" key="13">
    <source>
        <dbReference type="PIRSR" id="PIRSR601508-1"/>
    </source>
</evidence>
<comment type="subcellular location">
    <subcellularLocation>
        <location evidence="1">Cell membrane</location>
        <topology evidence="1">Multi-pass membrane protein</topology>
    </subcellularLocation>
</comment>
<keyword evidence="20" id="KW-1185">Reference proteome</keyword>
<evidence type="ECO:0000256" key="1">
    <source>
        <dbReference type="ARBA" id="ARBA00004651"/>
    </source>
</evidence>
<feature type="disulfide bond" evidence="15">
    <location>
        <begin position="291"/>
        <end position="349"/>
    </location>
</feature>
<evidence type="ECO:0000256" key="15">
    <source>
        <dbReference type="PIRSR" id="PIRSR601508-3"/>
    </source>
</evidence>
<evidence type="ECO:0000256" key="8">
    <source>
        <dbReference type="ARBA" id="ARBA00023136"/>
    </source>
</evidence>
<evidence type="ECO:0000256" key="5">
    <source>
        <dbReference type="ARBA" id="ARBA00022692"/>
    </source>
</evidence>
<gene>
    <name evidence="19" type="ORF">PENTCL1PPCAC_25571</name>
</gene>
<keyword evidence="9" id="KW-0675">Receptor</keyword>
<evidence type="ECO:0000256" key="9">
    <source>
        <dbReference type="ARBA" id="ARBA00023170"/>
    </source>
</evidence>
<dbReference type="FunFam" id="1.10.287.70:FF:000143">
    <property type="entry name" value="Probable glutamate receptor"/>
    <property type="match status" value="1"/>
</dbReference>
<feature type="binding site" evidence="13">
    <location>
        <position position="32"/>
    </location>
    <ligand>
        <name>L-glutamate</name>
        <dbReference type="ChEBI" id="CHEBI:29985"/>
    </ligand>
</feature>
<dbReference type="SMART" id="SM00079">
    <property type="entry name" value="PBPe"/>
    <property type="match status" value="1"/>
</dbReference>
<evidence type="ECO:0000256" key="11">
    <source>
        <dbReference type="ARBA" id="ARBA00023286"/>
    </source>
</evidence>
<feature type="transmembrane region" description="Helical" evidence="17">
    <location>
        <begin position="143"/>
        <end position="161"/>
    </location>
</feature>
<keyword evidence="11" id="KW-1071">Ligand-gated ion channel</keyword>
<feature type="domain" description="Ionotropic glutamate receptor C-terminal" evidence="18">
    <location>
        <begin position="1"/>
        <end position="342"/>
    </location>
</feature>
<feature type="binding site" evidence="13">
    <location>
        <position position="25"/>
    </location>
    <ligand>
        <name>L-glutamate</name>
        <dbReference type="ChEBI" id="CHEBI:29985"/>
    </ligand>
</feature>
<dbReference type="Pfam" id="PF10613">
    <property type="entry name" value="Lig_chan-Glu_bd"/>
    <property type="match status" value="1"/>
</dbReference>
<keyword evidence="6 17" id="KW-1133">Transmembrane helix</keyword>
<dbReference type="SUPFAM" id="SSF81324">
    <property type="entry name" value="Voltage-gated potassium channels"/>
    <property type="match status" value="1"/>
</dbReference>
<evidence type="ECO:0000256" key="12">
    <source>
        <dbReference type="ARBA" id="ARBA00023303"/>
    </source>
</evidence>
<comment type="similarity">
    <text evidence="2">Belongs to the glutamate-gated ion channel (TC 1.A.10.1) family.</text>
</comment>
<feature type="transmembrane region" description="Helical" evidence="17">
    <location>
        <begin position="70"/>
        <end position="90"/>
    </location>
</feature>
<dbReference type="Pfam" id="PF00060">
    <property type="entry name" value="Lig_chan"/>
    <property type="match status" value="1"/>
</dbReference>
<keyword evidence="4" id="KW-1003">Cell membrane</keyword>
<evidence type="ECO:0000256" key="4">
    <source>
        <dbReference type="ARBA" id="ARBA00022475"/>
    </source>
</evidence>
<evidence type="ECO:0000313" key="20">
    <source>
        <dbReference type="Proteomes" id="UP001432027"/>
    </source>
</evidence>
<accession>A0AAV5U9D2</accession>
<dbReference type="Gene3D" id="1.10.287.70">
    <property type="match status" value="1"/>
</dbReference>
<reference evidence="19" key="1">
    <citation type="submission" date="2023-10" db="EMBL/GenBank/DDBJ databases">
        <title>Genome assembly of Pristionchus species.</title>
        <authorList>
            <person name="Yoshida K."/>
            <person name="Sommer R.J."/>
        </authorList>
    </citation>
    <scope>NUCLEOTIDE SEQUENCE</scope>
    <source>
        <strain evidence="19">RS0144</strain>
    </source>
</reference>
<evidence type="ECO:0000259" key="18">
    <source>
        <dbReference type="SMART" id="SM00079"/>
    </source>
</evidence>
<feature type="binding site" evidence="13">
    <location>
        <position position="27"/>
    </location>
    <ligand>
        <name>L-glutamate</name>
        <dbReference type="ChEBI" id="CHEBI:29985"/>
    </ligand>
</feature>
<feature type="site" description="Crucial to convey clamshell closure to channel opening" evidence="14">
    <location>
        <position position="176"/>
    </location>
</feature>
<evidence type="ECO:0000256" key="16">
    <source>
        <dbReference type="SAM" id="MobiDB-lite"/>
    </source>
</evidence>
<feature type="binding site" evidence="13">
    <location>
        <position position="198"/>
    </location>
    <ligand>
        <name>L-glutamate</name>
        <dbReference type="ChEBI" id="CHEBI:29985"/>
    </ligand>
</feature>
<feature type="transmembrane region" description="Helical" evidence="17">
    <location>
        <begin position="364"/>
        <end position="389"/>
    </location>
</feature>
<keyword evidence="3" id="KW-0813">Transport</keyword>
<evidence type="ECO:0000256" key="2">
    <source>
        <dbReference type="ARBA" id="ARBA00008685"/>
    </source>
</evidence>
<dbReference type="GO" id="GO:0005886">
    <property type="term" value="C:plasma membrane"/>
    <property type="evidence" value="ECO:0007669"/>
    <property type="project" value="UniProtKB-SubCell"/>
</dbReference>
<feature type="non-terminal residue" evidence="19">
    <location>
        <position position="453"/>
    </location>
</feature>
<keyword evidence="8 17" id="KW-0472">Membrane</keyword>
<evidence type="ECO:0000313" key="19">
    <source>
        <dbReference type="EMBL" id="GMT03397.1"/>
    </source>
</evidence>
<feature type="binding site" evidence="13">
    <location>
        <position position="279"/>
    </location>
    <ligand>
        <name>L-glutamate</name>
        <dbReference type="ChEBI" id="CHEBI:29985"/>
    </ligand>
</feature>
<dbReference type="GO" id="GO:0015276">
    <property type="term" value="F:ligand-gated monoatomic ion channel activity"/>
    <property type="evidence" value="ECO:0007669"/>
    <property type="project" value="InterPro"/>
</dbReference>
<protein>
    <recommendedName>
        <fullName evidence="18">Ionotropic glutamate receptor C-terminal domain-containing protein</fullName>
    </recommendedName>
</protein>
<name>A0AAV5U9D2_9BILA</name>
<feature type="site" description="Interaction with the cone snail toxin Con-ikot-ikot" evidence="14">
    <location>
        <position position="203"/>
    </location>
</feature>
<dbReference type="InterPro" id="IPR015683">
    <property type="entry name" value="Ionotropic_Glu_rcpt"/>
</dbReference>
<evidence type="ECO:0000256" key="6">
    <source>
        <dbReference type="ARBA" id="ARBA00022989"/>
    </source>
</evidence>
<evidence type="ECO:0000256" key="7">
    <source>
        <dbReference type="ARBA" id="ARBA00023065"/>
    </source>
</evidence>
<feature type="compositionally biased region" description="Basic and acidic residues" evidence="16">
    <location>
        <begin position="418"/>
        <end position="430"/>
    </location>
</feature>
<dbReference type="Gene3D" id="3.40.190.10">
    <property type="entry name" value="Periplasmic binding protein-like II"/>
    <property type="match status" value="2"/>
</dbReference>
<dbReference type="AlphaFoldDB" id="A0AAV5U9D2"/>
<dbReference type="InterPro" id="IPR001508">
    <property type="entry name" value="Iono_Glu_rcpt_met"/>
</dbReference>
<keyword evidence="12" id="KW-0407">Ion channel</keyword>
<dbReference type="InterPro" id="IPR019594">
    <property type="entry name" value="Glu/Gly-bd"/>
</dbReference>
<keyword evidence="7" id="KW-0406">Ion transport</keyword>
<organism evidence="19 20">
    <name type="scientific">Pristionchus entomophagus</name>
    <dbReference type="NCBI Taxonomy" id="358040"/>
    <lineage>
        <taxon>Eukaryota</taxon>
        <taxon>Metazoa</taxon>
        <taxon>Ecdysozoa</taxon>
        <taxon>Nematoda</taxon>
        <taxon>Chromadorea</taxon>
        <taxon>Rhabditida</taxon>
        <taxon>Rhabditina</taxon>
        <taxon>Diplogasteromorpha</taxon>
        <taxon>Diplogasteroidea</taxon>
        <taxon>Neodiplogasteridae</taxon>
        <taxon>Pristionchus</taxon>
    </lineage>
</organism>
<dbReference type="EMBL" id="BTSX01000006">
    <property type="protein sequence ID" value="GMT03397.1"/>
    <property type="molecule type" value="Genomic_DNA"/>
</dbReference>
<comment type="caution">
    <text evidence="19">The sequence shown here is derived from an EMBL/GenBank/DDBJ whole genome shotgun (WGS) entry which is preliminary data.</text>
</comment>
<keyword evidence="5 17" id="KW-0812">Transmembrane</keyword>
<evidence type="ECO:0000256" key="3">
    <source>
        <dbReference type="ARBA" id="ARBA00022448"/>
    </source>
</evidence>
<dbReference type="Proteomes" id="UP001432027">
    <property type="component" value="Unassembled WGS sequence"/>
</dbReference>
<dbReference type="PRINTS" id="PR00177">
    <property type="entry name" value="NMDARECEPTOR"/>
</dbReference>
<keyword evidence="10" id="KW-0325">Glycoprotein</keyword>
<feature type="region of interest" description="Disordered" evidence="16">
    <location>
        <begin position="403"/>
        <end position="453"/>
    </location>
</feature>
<evidence type="ECO:0000256" key="10">
    <source>
        <dbReference type="ARBA" id="ARBA00023180"/>
    </source>
</evidence>
<proteinExistence type="inferred from homology"/>
<dbReference type="GO" id="GO:0038023">
    <property type="term" value="F:signaling receptor activity"/>
    <property type="evidence" value="ECO:0007669"/>
    <property type="project" value="InterPro"/>
</dbReference>